<dbReference type="SUPFAM" id="SSF111283">
    <property type="entry name" value="Putative modulator of DNA gyrase, PmbA/TldD"/>
    <property type="match status" value="1"/>
</dbReference>
<comment type="caution">
    <text evidence="3">The sequence shown here is derived from an EMBL/GenBank/DDBJ whole genome shotgun (WGS) entry which is preliminary data.</text>
</comment>
<protein>
    <submittedName>
        <fullName evidence="3">TldD/PmbA family protein</fullName>
    </submittedName>
</protein>
<evidence type="ECO:0000313" key="4">
    <source>
        <dbReference type="Proteomes" id="UP000306985"/>
    </source>
</evidence>
<dbReference type="Pfam" id="PF19289">
    <property type="entry name" value="PmbA_TldD_3rd"/>
    <property type="match status" value="1"/>
</dbReference>
<feature type="domain" description="Metalloprotease TldD/E C-terminal" evidence="2">
    <location>
        <begin position="229"/>
        <end position="462"/>
    </location>
</feature>
<dbReference type="GO" id="GO:0006508">
    <property type="term" value="P:proteolysis"/>
    <property type="evidence" value="ECO:0007669"/>
    <property type="project" value="InterPro"/>
</dbReference>
<evidence type="ECO:0000313" key="3">
    <source>
        <dbReference type="EMBL" id="TKV55999.1"/>
    </source>
</evidence>
<dbReference type="Gene3D" id="3.30.2290.10">
    <property type="entry name" value="PmbA/TldD superfamily"/>
    <property type="match status" value="1"/>
</dbReference>
<dbReference type="OrthoDB" id="9763230at2"/>
<name>A0A4U6Q6Q5_9ACTN</name>
<dbReference type="GO" id="GO:0008237">
    <property type="term" value="F:metallopeptidase activity"/>
    <property type="evidence" value="ECO:0007669"/>
    <property type="project" value="InterPro"/>
</dbReference>
<dbReference type="InterPro" id="IPR045569">
    <property type="entry name" value="Metalloprtase-TldD/E_C"/>
</dbReference>
<dbReference type="InterPro" id="IPR035068">
    <property type="entry name" value="TldD/PmbA_N"/>
</dbReference>
<dbReference type="InterPro" id="IPR036059">
    <property type="entry name" value="TldD/PmbA_sf"/>
</dbReference>
<keyword evidence="4" id="KW-1185">Reference proteome</keyword>
<dbReference type="Proteomes" id="UP000306985">
    <property type="component" value="Unassembled WGS sequence"/>
</dbReference>
<gene>
    <name evidence="3" type="ORF">FDO65_21770</name>
</gene>
<dbReference type="AlphaFoldDB" id="A0A4U6Q6Q5"/>
<dbReference type="PANTHER" id="PTHR43666">
    <property type="entry name" value="TLDD PROTEIN"/>
    <property type="match status" value="1"/>
</dbReference>
<accession>A0A4U6Q6Q5</accession>
<evidence type="ECO:0000256" key="1">
    <source>
        <dbReference type="SAM" id="MobiDB-lite"/>
    </source>
</evidence>
<dbReference type="EMBL" id="SZZH01000009">
    <property type="protein sequence ID" value="TKV55999.1"/>
    <property type="molecule type" value="Genomic_DNA"/>
</dbReference>
<sequence>MLTPEQIVESALAASRADGCVVVVTVGSEANVRWANNTVTTNGVSAALSWYVVSVVGAATGVVAASAAAAGSARDVAAVVRESHEAARAAAAAGPARDARPLVEPDASMPDGGVQDLAEPPAQTSFGVYSGLLEDLGAAFGQARATDRILYGFARHEVDTVYLGSSTGLRRRWVQPTGSLELNAKSADLTRSSWAGVSTADFTDVDLTAMDATLTRRLDWARRRVDLPPGRYDTVLPPTAVADFMVYLAWSAGGRPAHEGRSVFSKSGGGTRIGERLTDRALTVFGDPGYPGLAAQPFVTAAGSSDEVSVFDNGAPVGRVDLVRDGVISGLLHTRASAAEYAEPFAPPVDNVVVTGGDPGRSIDDIVAGVDRGLLVTSQWYLREVDPMTLLLTGLTRDGVFLVERGEVVGAVTNFRFNMSPLDVLRQAVDVGATVPTLSREWSDWFTRSAMPPILVQGFNMSSVSQAQ</sequence>
<organism evidence="3 4">
    <name type="scientific">Nakamurella flava</name>
    <dbReference type="NCBI Taxonomy" id="2576308"/>
    <lineage>
        <taxon>Bacteria</taxon>
        <taxon>Bacillati</taxon>
        <taxon>Actinomycetota</taxon>
        <taxon>Actinomycetes</taxon>
        <taxon>Nakamurellales</taxon>
        <taxon>Nakamurellaceae</taxon>
        <taxon>Nakamurella</taxon>
    </lineage>
</organism>
<proteinExistence type="predicted"/>
<reference evidence="3 4" key="1">
    <citation type="submission" date="2019-05" db="EMBL/GenBank/DDBJ databases">
        <title>Nakamurella sp. N5BH11, whole genome shotgun sequence.</title>
        <authorList>
            <person name="Tuo L."/>
        </authorList>
    </citation>
    <scope>NUCLEOTIDE SEQUENCE [LARGE SCALE GENOMIC DNA]</scope>
    <source>
        <strain evidence="3 4">N5BH11</strain>
    </source>
</reference>
<feature type="region of interest" description="Disordered" evidence="1">
    <location>
        <begin position="90"/>
        <end position="117"/>
    </location>
</feature>
<evidence type="ECO:0000259" key="2">
    <source>
        <dbReference type="Pfam" id="PF19289"/>
    </source>
</evidence>
<dbReference type="PANTHER" id="PTHR43666:SF1">
    <property type="entry name" value="CONSERVED PROTEIN"/>
    <property type="match status" value="1"/>
</dbReference>